<dbReference type="InterPro" id="IPR003789">
    <property type="entry name" value="Asn/Gln_tRNA_amidoTrase-B-like"/>
</dbReference>
<dbReference type="PATRIC" id="fig|874156.12.peg.1830"/>
<keyword evidence="2" id="KW-1185">Reference proteome</keyword>
<evidence type="ECO:0000313" key="1">
    <source>
        <dbReference type="EMBL" id="KLI63819.1"/>
    </source>
</evidence>
<dbReference type="GO" id="GO:0016884">
    <property type="term" value="F:carbon-nitrogen ligase activity, with glutamine as amido-N-donor"/>
    <property type="evidence" value="ECO:0007669"/>
    <property type="project" value="InterPro"/>
</dbReference>
<dbReference type="SUPFAM" id="SSF89095">
    <property type="entry name" value="GatB/YqeY motif"/>
    <property type="match status" value="1"/>
</dbReference>
<dbReference type="InterPro" id="IPR042184">
    <property type="entry name" value="YqeY/Aim41_N"/>
</dbReference>
<dbReference type="EMBL" id="LBHU01000002">
    <property type="protein sequence ID" value="KLI63819.1"/>
    <property type="molecule type" value="Genomic_DNA"/>
</dbReference>
<evidence type="ECO:0000313" key="2">
    <source>
        <dbReference type="Proteomes" id="UP000053455"/>
    </source>
</evidence>
<dbReference type="InterPro" id="IPR019004">
    <property type="entry name" value="YqeY/Aim41"/>
</dbReference>
<dbReference type="PANTHER" id="PTHR28055:SF1">
    <property type="entry name" value="ALTERED INHERITANCE OF MITOCHONDRIA PROTEIN 41, MITOCHONDRIAL"/>
    <property type="match status" value="1"/>
</dbReference>
<reference evidence="1 2" key="1">
    <citation type="submission" date="2015-04" db="EMBL/GenBank/DDBJ databases">
        <title>The draft genome sequence of Erythrobacter marinus HWDM-33.</title>
        <authorList>
            <person name="Zhuang L."/>
            <person name="Liu Y."/>
            <person name="Shao Z."/>
        </authorList>
    </citation>
    <scope>NUCLEOTIDE SEQUENCE [LARGE SCALE GENOMIC DNA]</scope>
    <source>
        <strain evidence="1 2">HWDM-33</strain>
    </source>
</reference>
<dbReference type="Gene3D" id="1.10.1510.10">
    <property type="entry name" value="Uncharacterised protein YqeY/AIM41 PF09424, N-terminal domain"/>
    <property type="match status" value="1"/>
</dbReference>
<gene>
    <name evidence="1" type="ORF">AAV99_08920</name>
</gene>
<proteinExistence type="predicted"/>
<name>A0A0H0XNC6_9SPHN</name>
<dbReference type="OrthoDB" id="9788127at2"/>
<dbReference type="PANTHER" id="PTHR28055">
    <property type="entry name" value="ALTERED INHERITANCE OF MITOCHONDRIA PROTEIN 41, MITOCHONDRIAL"/>
    <property type="match status" value="1"/>
</dbReference>
<comment type="caution">
    <text evidence="1">The sequence shown here is derived from an EMBL/GenBank/DDBJ whole genome shotgun (WGS) entry which is preliminary data.</text>
</comment>
<dbReference type="STRING" id="874156.GCA_001021555_01534"/>
<sequence length="150" mass="16729">MLRDTIKTETVTAMKAGDKPRVAALRLISAKVKDRDIEQRGKAEVADDDAMVIDVLQKMAKQRRESITMYEDGGRTELAEQEKTELAVIEEFMPQQMGEADTKAAIESIKSELGADSMKDMGRVMGELKKRYATQLDMGRASGWVKESLS</sequence>
<accession>A0A0H0XNC6</accession>
<dbReference type="Proteomes" id="UP000053455">
    <property type="component" value="Unassembled WGS sequence"/>
</dbReference>
<dbReference type="RefSeq" id="WP_047093633.1">
    <property type="nucleotide sequence ID" value="NZ_LBHU01000002.1"/>
</dbReference>
<dbReference type="Gene3D" id="1.10.10.410">
    <property type="match status" value="1"/>
</dbReference>
<dbReference type="Pfam" id="PF09424">
    <property type="entry name" value="YqeY"/>
    <property type="match status" value="1"/>
</dbReference>
<dbReference type="AlphaFoldDB" id="A0A0H0XNC6"/>
<dbReference type="GO" id="GO:0016740">
    <property type="term" value="F:transferase activity"/>
    <property type="evidence" value="ECO:0007669"/>
    <property type="project" value="UniProtKB-KW"/>
</dbReference>
<protein>
    <submittedName>
        <fullName evidence="1">Aspartyl-tRNA amidotransferase</fullName>
    </submittedName>
</protein>
<keyword evidence="1" id="KW-0808">Transferase</keyword>
<dbReference type="InterPro" id="IPR023168">
    <property type="entry name" value="GatB_Yqey_C_2"/>
</dbReference>
<organism evidence="1 2">
    <name type="scientific">Aurantiacibacter marinus</name>
    <dbReference type="NCBI Taxonomy" id="874156"/>
    <lineage>
        <taxon>Bacteria</taxon>
        <taxon>Pseudomonadati</taxon>
        <taxon>Pseudomonadota</taxon>
        <taxon>Alphaproteobacteria</taxon>
        <taxon>Sphingomonadales</taxon>
        <taxon>Erythrobacteraceae</taxon>
        <taxon>Aurantiacibacter</taxon>
    </lineage>
</organism>